<comment type="caution">
    <text evidence="3">The sequence shown here is derived from an EMBL/GenBank/DDBJ whole genome shotgun (WGS) entry which is preliminary data.</text>
</comment>
<organism evidence="3 4">
    <name type="scientific">Actinoallomurus spadix</name>
    <dbReference type="NCBI Taxonomy" id="79912"/>
    <lineage>
        <taxon>Bacteria</taxon>
        <taxon>Bacillati</taxon>
        <taxon>Actinomycetota</taxon>
        <taxon>Actinomycetes</taxon>
        <taxon>Streptosporangiales</taxon>
        <taxon>Thermomonosporaceae</taxon>
        <taxon>Actinoallomurus</taxon>
    </lineage>
</organism>
<proteinExistence type="predicted"/>
<feature type="region of interest" description="Disordered" evidence="1">
    <location>
        <begin position="25"/>
        <end position="44"/>
    </location>
</feature>
<evidence type="ECO:0000313" key="3">
    <source>
        <dbReference type="EMBL" id="GAA0315702.1"/>
    </source>
</evidence>
<dbReference type="InterPro" id="IPR043968">
    <property type="entry name" value="SGNH"/>
</dbReference>
<accession>A0ABN0VRT0</accession>
<evidence type="ECO:0000313" key="4">
    <source>
        <dbReference type="Proteomes" id="UP001501822"/>
    </source>
</evidence>
<dbReference type="InterPro" id="IPR036514">
    <property type="entry name" value="SGNH_hydro_sf"/>
</dbReference>
<dbReference type="EMBL" id="BAAABM010000003">
    <property type="protein sequence ID" value="GAA0315702.1"/>
    <property type="molecule type" value="Genomic_DNA"/>
</dbReference>
<keyword evidence="4" id="KW-1185">Reference proteome</keyword>
<gene>
    <name evidence="3" type="ORF">GCM10010151_02170</name>
</gene>
<dbReference type="Pfam" id="PF19040">
    <property type="entry name" value="SGNH"/>
    <property type="match status" value="1"/>
</dbReference>
<evidence type="ECO:0000259" key="2">
    <source>
        <dbReference type="Pfam" id="PF19040"/>
    </source>
</evidence>
<name>A0ABN0VRT0_9ACTN</name>
<reference evidence="3 4" key="1">
    <citation type="journal article" date="2019" name="Int. J. Syst. Evol. Microbiol.">
        <title>The Global Catalogue of Microorganisms (GCM) 10K type strain sequencing project: providing services to taxonomists for standard genome sequencing and annotation.</title>
        <authorList>
            <consortium name="The Broad Institute Genomics Platform"/>
            <consortium name="The Broad Institute Genome Sequencing Center for Infectious Disease"/>
            <person name="Wu L."/>
            <person name="Ma J."/>
        </authorList>
    </citation>
    <scope>NUCLEOTIDE SEQUENCE [LARGE SCALE GENOMIC DNA]</scope>
    <source>
        <strain evidence="3 4">JCM 3146</strain>
    </source>
</reference>
<protein>
    <recommendedName>
        <fullName evidence="2">SGNH domain-containing protein</fullName>
    </recommendedName>
</protein>
<feature type="domain" description="SGNH" evidence="2">
    <location>
        <begin position="43"/>
        <end position="230"/>
    </location>
</feature>
<dbReference type="Proteomes" id="UP001501822">
    <property type="component" value="Unassembled WGS sequence"/>
</dbReference>
<dbReference type="SUPFAM" id="SSF52266">
    <property type="entry name" value="SGNH hydrolase"/>
    <property type="match status" value="1"/>
</dbReference>
<sequence>MVTAAGFSGTGLIPAANAEIRAMSANSPKPEPRGEKPFLPPGSATSPAAPTLGVIGDSVARGYAYYLARELGPRGVRVVDAAIYGCPATAVPFIVPVRGREEVSRCPDAERARQTALVRDFHPRVVLWHSILERFDLIRGNVRTTAGTPDWERQIMAGWDDILTRVTREGARVLLVLPLWYEHQPPEPPARGAGVERLRNMYQRWAAGHRDQVTVVDVAPLVCPSGPPCGLVGGIDFRPDQVHFDDPGGTRVAAYLRTHVPALAALVRAGRRPAGA</sequence>
<dbReference type="Gene3D" id="3.40.50.1110">
    <property type="entry name" value="SGNH hydrolase"/>
    <property type="match status" value="1"/>
</dbReference>
<evidence type="ECO:0000256" key="1">
    <source>
        <dbReference type="SAM" id="MobiDB-lite"/>
    </source>
</evidence>